<protein>
    <recommendedName>
        <fullName evidence="15">Threonylcarbamoyladenosine tRNA methylthiotransferase MtaB</fullName>
        <ecNumber evidence="3">2.8.4.5</ecNumber>
    </recommendedName>
    <alternativeName>
        <fullName evidence="12">tRNA-t(6)A37 methylthiotransferase</fullName>
    </alternativeName>
</protein>
<evidence type="ECO:0000256" key="1">
    <source>
        <dbReference type="ARBA" id="ARBA00001966"/>
    </source>
</evidence>
<comment type="cofactor">
    <cofactor evidence="1">
        <name>[4Fe-4S] cluster</name>
        <dbReference type="ChEBI" id="CHEBI:49883"/>
    </cofactor>
</comment>
<comment type="catalytic activity">
    <reaction evidence="13">
        <text>N(6)-L-threonylcarbamoyladenosine(37) in tRNA + (sulfur carrier)-SH + AH2 + 2 S-adenosyl-L-methionine = 2-methylsulfanyl-N(6)-L-threonylcarbamoyladenosine(37) in tRNA + (sulfur carrier)-H + 5'-deoxyadenosine + L-methionine + A + S-adenosyl-L-homocysteine + 2 H(+)</text>
        <dbReference type="Rhea" id="RHEA:37075"/>
        <dbReference type="Rhea" id="RHEA-COMP:10163"/>
        <dbReference type="Rhea" id="RHEA-COMP:11092"/>
        <dbReference type="Rhea" id="RHEA-COMP:14737"/>
        <dbReference type="Rhea" id="RHEA-COMP:14739"/>
        <dbReference type="ChEBI" id="CHEBI:13193"/>
        <dbReference type="ChEBI" id="CHEBI:15378"/>
        <dbReference type="ChEBI" id="CHEBI:17319"/>
        <dbReference type="ChEBI" id="CHEBI:17499"/>
        <dbReference type="ChEBI" id="CHEBI:29917"/>
        <dbReference type="ChEBI" id="CHEBI:57844"/>
        <dbReference type="ChEBI" id="CHEBI:57856"/>
        <dbReference type="ChEBI" id="CHEBI:59789"/>
        <dbReference type="ChEBI" id="CHEBI:64428"/>
        <dbReference type="ChEBI" id="CHEBI:74418"/>
        <dbReference type="ChEBI" id="CHEBI:74420"/>
        <dbReference type="EC" id="2.8.4.5"/>
    </reaction>
</comment>
<reference evidence="18 19" key="1">
    <citation type="submission" date="2018-06" db="EMBL/GenBank/DDBJ databases">
        <authorList>
            <consortium name="Pathogen Informatics"/>
            <person name="Doyle S."/>
        </authorList>
    </citation>
    <scope>NUCLEOTIDE SEQUENCE [LARGE SCALE GENOMIC DNA]</scope>
    <source>
        <strain evidence="18 19">NCTC13533</strain>
    </source>
</reference>
<dbReference type="InterPro" id="IPR058240">
    <property type="entry name" value="rSAM_sf"/>
</dbReference>
<dbReference type="Gene3D" id="3.40.50.12160">
    <property type="entry name" value="Methylthiotransferase, N-terminal domain"/>
    <property type="match status" value="1"/>
</dbReference>
<dbReference type="NCBIfam" id="TIGR00089">
    <property type="entry name" value="MiaB/RimO family radical SAM methylthiotransferase"/>
    <property type="match status" value="1"/>
</dbReference>
<dbReference type="InterPro" id="IPR007197">
    <property type="entry name" value="rSAM"/>
</dbReference>
<dbReference type="GO" id="GO:0005829">
    <property type="term" value="C:cytosol"/>
    <property type="evidence" value="ECO:0007669"/>
    <property type="project" value="TreeGrafter"/>
</dbReference>
<dbReference type="InterPro" id="IPR005839">
    <property type="entry name" value="Methylthiotransferase"/>
</dbReference>
<comment type="function">
    <text evidence="2">Catalyzes the methylthiolation of N6-threonylcarbamoyladenosine (t(6)A), leading to the formation of 2-methylthio-N6-threonylcarbamoyladenosine (ms(2)t(6)A) at position 37 in tRNAs that read codons beginning with adenine.</text>
</comment>
<evidence type="ECO:0000256" key="11">
    <source>
        <dbReference type="ARBA" id="ARBA00023014"/>
    </source>
</evidence>
<dbReference type="InterPro" id="IPR038135">
    <property type="entry name" value="Methylthiotransferase_N_sf"/>
</dbReference>
<dbReference type="NCBIfam" id="TIGR01579">
    <property type="entry name" value="MiaB-like-C"/>
    <property type="match status" value="1"/>
</dbReference>
<dbReference type="SFLD" id="SFLDG01061">
    <property type="entry name" value="methylthiotransferase"/>
    <property type="match status" value="1"/>
</dbReference>
<dbReference type="Pfam" id="PF04055">
    <property type="entry name" value="Radical_SAM"/>
    <property type="match status" value="1"/>
</dbReference>
<dbReference type="SFLD" id="SFLDS00029">
    <property type="entry name" value="Radical_SAM"/>
    <property type="match status" value="1"/>
</dbReference>
<name>A0A376EDD1_CHRCU</name>
<dbReference type="EMBL" id="UFVQ01000003">
    <property type="protein sequence ID" value="STD06947.1"/>
    <property type="molecule type" value="Genomic_DNA"/>
</dbReference>
<evidence type="ECO:0000256" key="8">
    <source>
        <dbReference type="ARBA" id="ARBA00022694"/>
    </source>
</evidence>
<evidence type="ECO:0000256" key="4">
    <source>
        <dbReference type="ARBA" id="ARBA00022485"/>
    </source>
</evidence>
<evidence type="ECO:0000256" key="15">
    <source>
        <dbReference type="ARBA" id="ARBA00069898"/>
    </source>
</evidence>
<dbReference type="GO" id="GO:0035597">
    <property type="term" value="F:tRNA-2-methylthio-N(6)-dimethylallyladenosine(37) synthase activity"/>
    <property type="evidence" value="ECO:0007669"/>
    <property type="project" value="TreeGrafter"/>
</dbReference>
<dbReference type="FunFam" id="3.80.30.20:FF:000001">
    <property type="entry name" value="tRNA-2-methylthio-N(6)-dimethylallyladenosine synthase 2"/>
    <property type="match status" value="1"/>
</dbReference>
<dbReference type="SFLD" id="SFLDG01082">
    <property type="entry name" value="B12-binding_domain_containing"/>
    <property type="match status" value="1"/>
</dbReference>
<dbReference type="CDD" id="cd01335">
    <property type="entry name" value="Radical_SAM"/>
    <property type="match status" value="1"/>
</dbReference>
<dbReference type="SUPFAM" id="SSF102114">
    <property type="entry name" value="Radical SAM enzymes"/>
    <property type="match status" value="1"/>
</dbReference>
<feature type="domain" description="Radical SAM core" evidence="17">
    <location>
        <begin position="170"/>
        <end position="404"/>
    </location>
</feature>
<dbReference type="Pfam" id="PF00919">
    <property type="entry name" value="UPF0004"/>
    <property type="match status" value="1"/>
</dbReference>
<keyword evidence="4" id="KW-0004">4Fe-4S</keyword>
<keyword evidence="9" id="KW-0479">Metal-binding</keyword>
<sequence>MNINNRLNRFRILIKITIFAPRKFRSNKMSTFHGTAAFHTLGCKLNFAETSTIARQLTDAGYDKVSFDDKADVYVINTCSVTENADRECKLHVKRAMKANPEGLVVIVGCYAQLKPEEISQIDGVDLVLGAKEKFNILSYLDDLEKTENEGIVHSCEIEETDFFIGSYSIGDRTRAFLKVQDGCDYKCTYCTIPLARGISRSDTIENVLKNAREIAGRDIKEIVLTGVNIGDYGKGEFGNKRHEHTFLDLISELDQVDGIERIRISSIEPNLLKDESIDLVSKSKSFVPHFHIPLQSGCDDLLKKMKRRYLTKLYNDRVNKIREVMPDAAIGVDVIVGFPGETEEKFMETYNFLNALPITYLHVFTYSERENTEAADMDGVVPIPERKKRNKMLRILSEKKKMAFYQTQLGKTLPVLWEHENKDGKMYGFTENYVRVQKDFDPAFVNQIEFLNLEKILSDGTVSVQSSFETFLAKA</sequence>
<dbReference type="GO" id="GO:0051539">
    <property type="term" value="F:4 iron, 4 sulfur cluster binding"/>
    <property type="evidence" value="ECO:0007669"/>
    <property type="project" value="UniProtKB-KW"/>
</dbReference>
<proteinExistence type="inferred from homology"/>
<dbReference type="InterPro" id="IPR023404">
    <property type="entry name" value="rSAM_horseshoe"/>
</dbReference>
<dbReference type="InterPro" id="IPR006638">
    <property type="entry name" value="Elp3/MiaA/NifB-like_rSAM"/>
</dbReference>
<evidence type="ECO:0000256" key="6">
    <source>
        <dbReference type="ARBA" id="ARBA00022679"/>
    </source>
</evidence>
<keyword evidence="11" id="KW-0411">Iron-sulfur</keyword>
<dbReference type="PROSITE" id="PS01278">
    <property type="entry name" value="MTTASE_RADICAL"/>
    <property type="match status" value="1"/>
</dbReference>
<evidence type="ECO:0000256" key="5">
    <source>
        <dbReference type="ARBA" id="ARBA00022490"/>
    </source>
</evidence>
<evidence type="ECO:0000256" key="14">
    <source>
        <dbReference type="ARBA" id="ARBA00061574"/>
    </source>
</evidence>
<evidence type="ECO:0000256" key="2">
    <source>
        <dbReference type="ARBA" id="ARBA00002399"/>
    </source>
</evidence>
<evidence type="ECO:0000256" key="12">
    <source>
        <dbReference type="ARBA" id="ARBA00031213"/>
    </source>
</evidence>
<dbReference type="AlphaFoldDB" id="A0A376EDD1"/>
<dbReference type="PROSITE" id="PS51449">
    <property type="entry name" value="MTTASE_N"/>
    <property type="match status" value="1"/>
</dbReference>
<evidence type="ECO:0000259" key="16">
    <source>
        <dbReference type="PROSITE" id="PS51449"/>
    </source>
</evidence>
<evidence type="ECO:0000256" key="10">
    <source>
        <dbReference type="ARBA" id="ARBA00023004"/>
    </source>
</evidence>
<dbReference type="EC" id="2.8.4.5" evidence="3"/>
<comment type="similarity">
    <text evidence="14">Belongs to the methylthiotransferase family. MtaB subfamily.</text>
</comment>
<dbReference type="GO" id="GO:0035598">
    <property type="term" value="F:tRNA (N(6)-L-threonylcarbamoyladenosine(37)-C(2))-methylthiotransferase activity"/>
    <property type="evidence" value="ECO:0007669"/>
    <property type="project" value="UniProtKB-EC"/>
</dbReference>
<gene>
    <name evidence="18" type="primary">miaB_1</name>
    <name evidence="18" type="ORF">NCTC13533_04105</name>
</gene>
<dbReference type="PANTHER" id="PTHR43020">
    <property type="entry name" value="CDK5 REGULATORY SUBUNIT-ASSOCIATED PROTEIN 1"/>
    <property type="match status" value="1"/>
</dbReference>
<dbReference type="SMART" id="SM00729">
    <property type="entry name" value="Elp3"/>
    <property type="match status" value="1"/>
</dbReference>
<dbReference type="FunFam" id="3.40.50.12160:FF:000004">
    <property type="entry name" value="Threonylcarbamoyladenosine tRNA methylthiotransferase MtaB"/>
    <property type="match status" value="1"/>
</dbReference>
<keyword evidence="8" id="KW-0819">tRNA processing</keyword>
<organism evidence="18 19">
    <name type="scientific">Chryseobacterium carnipullorum</name>
    <dbReference type="NCBI Taxonomy" id="1124835"/>
    <lineage>
        <taxon>Bacteria</taxon>
        <taxon>Pseudomonadati</taxon>
        <taxon>Bacteroidota</taxon>
        <taxon>Flavobacteriia</taxon>
        <taxon>Flavobacteriales</taxon>
        <taxon>Weeksellaceae</taxon>
        <taxon>Chryseobacterium group</taxon>
        <taxon>Chryseobacterium</taxon>
    </lineage>
</organism>
<evidence type="ECO:0000256" key="9">
    <source>
        <dbReference type="ARBA" id="ARBA00022723"/>
    </source>
</evidence>
<evidence type="ECO:0000256" key="13">
    <source>
        <dbReference type="ARBA" id="ARBA00051661"/>
    </source>
</evidence>
<dbReference type="GO" id="GO:0046872">
    <property type="term" value="F:metal ion binding"/>
    <property type="evidence" value="ECO:0007669"/>
    <property type="project" value="UniProtKB-KW"/>
</dbReference>
<dbReference type="InterPro" id="IPR013848">
    <property type="entry name" value="Methylthiotransferase_N"/>
</dbReference>
<dbReference type="InterPro" id="IPR006467">
    <property type="entry name" value="MiaB-like_bact"/>
</dbReference>
<evidence type="ECO:0000259" key="17">
    <source>
        <dbReference type="PROSITE" id="PS51918"/>
    </source>
</evidence>
<keyword evidence="7" id="KW-0949">S-adenosyl-L-methionine</keyword>
<dbReference type="STRING" id="297244.SAMN05421639_106236"/>
<evidence type="ECO:0000313" key="19">
    <source>
        <dbReference type="Proteomes" id="UP000255224"/>
    </source>
</evidence>
<dbReference type="PROSITE" id="PS51918">
    <property type="entry name" value="RADICAL_SAM"/>
    <property type="match status" value="1"/>
</dbReference>
<feature type="domain" description="MTTase N-terminal" evidence="16">
    <location>
        <begin position="34"/>
        <end position="146"/>
    </location>
</feature>
<dbReference type="PANTHER" id="PTHR43020:SF2">
    <property type="entry name" value="MITOCHONDRIAL TRNA METHYLTHIOTRANSFERASE CDK5RAP1"/>
    <property type="match status" value="1"/>
</dbReference>
<dbReference type="Proteomes" id="UP000255224">
    <property type="component" value="Unassembled WGS sequence"/>
</dbReference>
<keyword evidence="10" id="KW-0408">Iron</keyword>
<accession>A0A376EDD1</accession>
<keyword evidence="6 18" id="KW-0808">Transferase</keyword>
<evidence type="ECO:0000256" key="7">
    <source>
        <dbReference type="ARBA" id="ARBA00022691"/>
    </source>
</evidence>
<dbReference type="InterPro" id="IPR020612">
    <property type="entry name" value="Methylthiotransferase_CS"/>
</dbReference>
<evidence type="ECO:0000313" key="18">
    <source>
        <dbReference type="EMBL" id="STD06947.1"/>
    </source>
</evidence>
<keyword evidence="5" id="KW-0963">Cytoplasm</keyword>
<dbReference type="Gene3D" id="3.80.30.20">
    <property type="entry name" value="tm_1862 like domain"/>
    <property type="match status" value="1"/>
</dbReference>
<evidence type="ECO:0000256" key="3">
    <source>
        <dbReference type="ARBA" id="ARBA00013273"/>
    </source>
</evidence>